<organism evidence="5 6">
    <name type="scientific">Paenibacillus aurantius</name>
    <dbReference type="NCBI Taxonomy" id="2918900"/>
    <lineage>
        <taxon>Bacteria</taxon>
        <taxon>Bacillati</taxon>
        <taxon>Bacillota</taxon>
        <taxon>Bacilli</taxon>
        <taxon>Bacillales</taxon>
        <taxon>Paenibacillaceae</taxon>
        <taxon>Paenibacillus</taxon>
    </lineage>
</organism>
<dbReference type="KEGG" id="paun:MJA45_07695"/>
<dbReference type="AlphaFoldDB" id="A0AA96LIU5"/>
<protein>
    <recommendedName>
        <fullName evidence="4">Glycosyl hydrolase family 32 N-terminal domain-containing protein</fullName>
    </recommendedName>
</protein>
<sequence>MKKPQLENYLTPHKYGKPVLTGSGVSGAFDSHSVDCPFVFRHHNQFYMMYIGFDGLGYQTALACSQDLLHWEHLAVILKREEQSARWDSIGAAGNWILKESNNLNDLPVLKKVQGRYWMVYHSYPGVGYESGPAEIGLAWCEEESLLHWNRLEHPVFSWKEGEDWERGGLYKACLIEHEQRYYLFYNAKDDIPGQWSEQTGAAVSTDLMNWQRLKNNPLLPVSPGRWDSYFVSDPFIVQDQGVWLNFYFGYDKRHAQEGLAYSTDLIHWHKVEHPIIEHGNRGTLDETHAHKASIVRYDGVLYHFYCSVRPYAKGDITGETTNEFRCITLAASRSL</sequence>
<keyword evidence="6" id="KW-1185">Reference proteome</keyword>
<dbReference type="InterPro" id="IPR023296">
    <property type="entry name" value="Glyco_hydro_beta-prop_sf"/>
</dbReference>
<dbReference type="InterPro" id="IPR013148">
    <property type="entry name" value="Glyco_hydro_32_N"/>
</dbReference>
<dbReference type="GO" id="GO:0016798">
    <property type="term" value="F:hydrolase activity, acting on glycosyl bonds"/>
    <property type="evidence" value="ECO:0007669"/>
    <property type="project" value="UniProtKB-KW"/>
</dbReference>
<keyword evidence="2" id="KW-0378">Hydrolase</keyword>
<evidence type="ECO:0000256" key="1">
    <source>
        <dbReference type="ARBA" id="ARBA00009902"/>
    </source>
</evidence>
<reference evidence="5 6" key="1">
    <citation type="submission" date="2022-02" db="EMBL/GenBank/DDBJ databases">
        <title>Paenibacillus sp. MBLB1776 Whole Genome Shotgun Sequencing.</title>
        <authorList>
            <person name="Hwang C.Y."/>
            <person name="Cho E.-S."/>
            <person name="Seo M.-J."/>
        </authorList>
    </citation>
    <scope>NUCLEOTIDE SEQUENCE [LARGE SCALE GENOMIC DNA]</scope>
    <source>
        <strain evidence="5 6">MBLB1776</strain>
    </source>
</reference>
<dbReference type="PANTHER" id="PTHR35279:SF1">
    <property type="entry name" value="ARABINANASE_LEVANSUCRASE_INVERTASE"/>
    <property type="match status" value="1"/>
</dbReference>
<dbReference type="EMBL" id="CP130318">
    <property type="protein sequence ID" value="WNQ12905.1"/>
    <property type="molecule type" value="Genomic_DNA"/>
</dbReference>
<evidence type="ECO:0000313" key="6">
    <source>
        <dbReference type="Proteomes" id="UP001305702"/>
    </source>
</evidence>
<proteinExistence type="inferred from homology"/>
<evidence type="ECO:0000256" key="3">
    <source>
        <dbReference type="ARBA" id="ARBA00023295"/>
    </source>
</evidence>
<gene>
    <name evidence="5" type="ORF">MJA45_07695</name>
</gene>
<dbReference type="PANTHER" id="PTHR35279">
    <property type="match status" value="1"/>
</dbReference>
<dbReference type="Proteomes" id="UP001305702">
    <property type="component" value="Chromosome"/>
</dbReference>
<feature type="domain" description="Glycosyl hydrolase family 32 N-terminal" evidence="4">
    <location>
        <begin position="101"/>
        <end position="281"/>
    </location>
</feature>
<dbReference type="Pfam" id="PF00251">
    <property type="entry name" value="Glyco_hydro_32N"/>
    <property type="match status" value="1"/>
</dbReference>
<evidence type="ECO:0000256" key="2">
    <source>
        <dbReference type="ARBA" id="ARBA00022801"/>
    </source>
</evidence>
<evidence type="ECO:0000259" key="4">
    <source>
        <dbReference type="Pfam" id="PF00251"/>
    </source>
</evidence>
<comment type="similarity">
    <text evidence="1">Belongs to the glycosyl hydrolase 32 family.</text>
</comment>
<accession>A0AA96LIU5</accession>
<dbReference type="SUPFAM" id="SSF75005">
    <property type="entry name" value="Arabinanase/levansucrase/invertase"/>
    <property type="match status" value="2"/>
</dbReference>
<keyword evidence="3" id="KW-0326">Glycosidase</keyword>
<evidence type="ECO:0000313" key="5">
    <source>
        <dbReference type="EMBL" id="WNQ12905.1"/>
    </source>
</evidence>
<dbReference type="RefSeq" id="WP_315606684.1">
    <property type="nucleotide sequence ID" value="NZ_CP130318.1"/>
</dbReference>
<dbReference type="Gene3D" id="2.115.10.20">
    <property type="entry name" value="Glycosyl hydrolase domain, family 43"/>
    <property type="match status" value="3"/>
</dbReference>
<name>A0AA96LIU5_9BACL</name>